<sequence>MADNIRAMIQPVGITTFKDVAFLSYRMKKEIMELGEMIQNLPPTLKNLVVPLSDVYEKAMDQLTPPDDSASVEVFGNWYIDAVLAEKRAYFDTLALLIHNKALQHQLKVMLKLDKLLQVEETYKFTDAGSCYDFAAISAAISSVE</sequence>
<keyword evidence="2" id="KW-1185">Reference proteome</keyword>
<proteinExistence type="predicted"/>
<organism evidence="1 2">
    <name type="scientific">Weissella muntiaci</name>
    <dbReference type="NCBI Taxonomy" id="2508881"/>
    <lineage>
        <taxon>Bacteria</taxon>
        <taxon>Bacillati</taxon>
        <taxon>Bacillota</taxon>
        <taxon>Bacilli</taxon>
        <taxon>Lactobacillales</taxon>
        <taxon>Lactobacillaceae</taxon>
        <taxon>Weissella</taxon>
    </lineage>
</organism>
<evidence type="ECO:0000313" key="1">
    <source>
        <dbReference type="EMBL" id="TYC48771.1"/>
    </source>
</evidence>
<accession>A0A6C2C4B7</accession>
<dbReference type="EMBL" id="SDGZ01000016">
    <property type="protein sequence ID" value="TYC48771.1"/>
    <property type="molecule type" value="Genomic_DNA"/>
</dbReference>
<evidence type="ECO:0000313" key="2">
    <source>
        <dbReference type="Proteomes" id="UP000371977"/>
    </source>
</evidence>
<dbReference type="RefSeq" id="WP_148623009.1">
    <property type="nucleotide sequence ID" value="NZ_SDGZ01000016.1"/>
</dbReference>
<dbReference type="AlphaFoldDB" id="A0A6C2C4B7"/>
<dbReference type="OrthoDB" id="9837687at2"/>
<dbReference type="Proteomes" id="UP000371977">
    <property type="component" value="Unassembled WGS sequence"/>
</dbReference>
<reference evidence="1 2" key="1">
    <citation type="submission" date="2019-01" db="EMBL/GenBank/DDBJ databases">
        <title>Weissella sp. nov., a novel lactic acid bacterium isolated from animal feces.</title>
        <authorList>
            <person name="Wang L.-T."/>
        </authorList>
    </citation>
    <scope>NUCLEOTIDE SEQUENCE [LARGE SCALE GENOMIC DNA]</scope>
    <source>
        <strain evidence="1 2">8H-2</strain>
    </source>
</reference>
<protein>
    <submittedName>
        <fullName evidence="1">Uncharacterized protein</fullName>
    </submittedName>
</protein>
<gene>
    <name evidence="1" type="ORF">ESZ50_07795</name>
</gene>
<comment type="caution">
    <text evidence="1">The sequence shown here is derived from an EMBL/GenBank/DDBJ whole genome shotgun (WGS) entry which is preliminary data.</text>
</comment>
<name>A0A6C2C4B7_9LACO</name>